<evidence type="ECO:0000256" key="1">
    <source>
        <dbReference type="SAM" id="MobiDB-lite"/>
    </source>
</evidence>
<evidence type="ECO:0000313" key="2">
    <source>
        <dbReference type="EMBL" id="VDK30296.1"/>
    </source>
</evidence>
<sequence>MISLLSRGIIVANVSVPPNHAVLYRFGSVDAGHVQSVCTALLVFGTERTRINEWASEAQIENWFYAYLDLLARFRLWSVSTRIIKQCGNIFGGVDTWLSGRYSPGFDGRRRSLGSVGGATGASGNNQSKEAFQTRVQAKNSSGKLPIDASIS</sequence>
<protein>
    <submittedName>
        <fullName evidence="2">Uncharacterized protein</fullName>
    </submittedName>
</protein>
<organism evidence="2 3">
    <name type="scientific">Dibothriocephalus latus</name>
    <name type="common">Fish tapeworm</name>
    <name type="synonym">Diphyllobothrium latum</name>
    <dbReference type="NCBI Taxonomy" id="60516"/>
    <lineage>
        <taxon>Eukaryota</taxon>
        <taxon>Metazoa</taxon>
        <taxon>Spiralia</taxon>
        <taxon>Lophotrochozoa</taxon>
        <taxon>Platyhelminthes</taxon>
        <taxon>Cestoda</taxon>
        <taxon>Eucestoda</taxon>
        <taxon>Diphyllobothriidea</taxon>
        <taxon>Diphyllobothriidae</taxon>
        <taxon>Dibothriocephalus</taxon>
    </lineage>
</organism>
<accession>A0A3P6NTZ9</accession>
<proteinExistence type="predicted"/>
<gene>
    <name evidence="2" type="ORF">DILT_LOCUS141</name>
</gene>
<dbReference type="AlphaFoldDB" id="A0A3P6NTZ9"/>
<dbReference type="Proteomes" id="UP000281553">
    <property type="component" value="Unassembled WGS sequence"/>
</dbReference>
<evidence type="ECO:0000313" key="3">
    <source>
        <dbReference type="Proteomes" id="UP000281553"/>
    </source>
</evidence>
<name>A0A3P6NTZ9_DIBLA</name>
<dbReference type="EMBL" id="UYRU01000519">
    <property type="protein sequence ID" value="VDK30296.1"/>
    <property type="molecule type" value="Genomic_DNA"/>
</dbReference>
<feature type="compositionally biased region" description="Polar residues" evidence="1">
    <location>
        <begin position="122"/>
        <end position="143"/>
    </location>
</feature>
<keyword evidence="3" id="KW-1185">Reference proteome</keyword>
<dbReference type="OrthoDB" id="60955at2759"/>
<reference evidence="2 3" key="1">
    <citation type="submission" date="2018-11" db="EMBL/GenBank/DDBJ databases">
        <authorList>
            <consortium name="Pathogen Informatics"/>
        </authorList>
    </citation>
    <scope>NUCLEOTIDE SEQUENCE [LARGE SCALE GENOMIC DNA]</scope>
</reference>
<feature type="region of interest" description="Disordered" evidence="1">
    <location>
        <begin position="115"/>
        <end position="152"/>
    </location>
</feature>